<feature type="binding site" evidence="6">
    <location>
        <position position="176"/>
    </location>
    <ligand>
        <name>substrate</name>
    </ligand>
</feature>
<gene>
    <name evidence="6" type="primary">map</name>
    <name evidence="9" type="ordered locus">Rcas_1086</name>
</gene>
<dbReference type="OrthoDB" id="9802055at2"/>
<dbReference type="GO" id="GO:0006508">
    <property type="term" value="P:proteolysis"/>
    <property type="evidence" value="ECO:0007669"/>
    <property type="project" value="UniProtKB-KW"/>
</dbReference>
<evidence type="ECO:0000313" key="9">
    <source>
        <dbReference type="EMBL" id="ABU57185.1"/>
    </source>
</evidence>
<reference evidence="9 10" key="1">
    <citation type="submission" date="2007-08" db="EMBL/GenBank/DDBJ databases">
        <title>Complete sequence of Roseiflexus castenholzii DSM 13941.</title>
        <authorList>
            <consortium name="US DOE Joint Genome Institute"/>
            <person name="Copeland A."/>
            <person name="Lucas S."/>
            <person name="Lapidus A."/>
            <person name="Barry K."/>
            <person name="Glavina del Rio T."/>
            <person name="Dalin E."/>
            <person name="Tice H."/>
            <person name="Pitluck S."/>
            <person name="Thompson L.S."/>
            <person name="Brettin T."/>
            <person name="Bruce D."/>
            <person name="Detter J.C."/>
            <person name="Han C."/>
            <person name="Tapia R."/>
            <person name="Schmutz J."/>
            <person name="Larimer F."/>
            <person name="Land M."/>
            <person name="Hauser L."/>
            <person name="Kyrpides N."/>
            <person name="Mikhailova N."/>
            <person name="Bryant D.A."/>
            <person name="Hanada S."/>
            <person name="Tsukatani Y."/>
            <person name="Richardson P."/>
        </authorList>
    </citation>
    <scope>NUCLEOTIDE SEQUENCE [LARGE SCALE GENOMIC DNA]</scope>
    <source>
        <strain evidence="10">DSM 13941 / HLO8</strain>
    </source>
</reference>
<protein>
    <recommendedName>
        <fullName evidence="6 7">Methionine aminopeptidase</fullName>
        <shortName evidence="6">MAP</shortName>
        <shortName evidence="6">MetAP</shortName>
        <ecNumber evidence="6 7">3.4.11.18</ecNumber>
    </recommendedName>
    <alternativeName>
        <fullName evidence="6">Peptidase M</fullName>
    </alternativeName>
</protein>
<dbReference type="STRING" id="383372.Rcas_1086"/>
<dbReference type="HOGENOM" id="CLU_015857_0_1_0"/>
<dbReference type="EMBL" id="CP000804">
    <property type="protein sequence ID" value="ABU57185.1"/>
    <property type="molecule type" value="Genomic_DNA"/>
</dbReference>
<dbReference type="PRINTS" id="PR00599">
    <property type="entry name" value="MAPEPTIDASE"/>
</dbReference>
<dbReference type="GO" id="GO:0004239">
    <property type="term" value="F:initiator methionyl aminopeptidase activity"/>
    <property type="evidence" value="ECO:0007669"/>
    <property type="project" value="UniProtKB-UniRule"/>
</dbReference>
<evidence type="ECO:0000256" key="6">
    <source>
        <dbReference type="HAMAP-Rule" id="MF_01974"/>
    </source>
</evidence>
<dbReference type="InterPro" id="IPR001714">
    <property type="entry name" value="Pept_M24_MAP"/>
</dbReference>
<feature type="binding site" evidence="6">
    <location>
        <position position="234"/>
    </location>
    <ligand>
        <name>a divalent metal cation</name>
        <dbReference type="ChEBI" id="CHEBI:60240"/>
        <label>2</label>
        <note>catalytic</note>
    </ligand>
</feature>
<keyword evidence="5 6" id="KW-0378">Hydrolase</keyword>
<dbReference type="Gene3D" id="3.90.230.10">
    <property type="entry name" value="Creatinase/methionine aminopeptidase superfamily"/>
    <property type="match status" value="1"/>
</dbReference>
<feature type="binding site" evidence="6">
    <location>
        <position position="169"/>
    </location>
    <ligand>
        <name>a divalent metal cation</name>
        <dbReference type="ChEBI" id="CHEBI:60240"/>
        <label>2</label>
        <note>catalytic</note>
    </ligand>
</feature>
<evidence type="ECO:0000256" key="1">
    <source>
        <dbReference type="ARBA" id="ARBA00002521"/>
    </source>
</evidence>
<evidence type="ECO:0000256" key="2">
    <source>
        <dbReference type="ARBA" id="ARBA00022438"/>
    </source>
</evidence>
<evidence type="ECO:0000256" key="5">
    <source>
        <dbReference type="ARBA" id="ARBA00022801"/>
    </source>
</evidence>
<feature type="binding site" evidence="6">
    <location>
        <position position="106"/>
    </location>
    <ligand>
        <name>a divalent metal cation</name>
        <dbReference type="ChEBI" id="CHEBI:60240"/>
        <label>1</label>
    </ligand>
</feature>
<dbReference type="RefSeq" id="WP_012119615.1">
    <property type="nucleotide sequence ID" value="NC_009767.1"/>
</dbReference>
<dbReference type="KEGG" id="rca:Rcas_1086"/>
<dbReference type="CDD" id="cd01086">
    <property type="entry name" value="MetAP1"/>
    <property type="match status" value="1"/>
</dbReference>
<comment type="similarity">
    <text evidence="6">Belongs to the peptidase M24A family. Methionine aminopeptidase type 1 subfamily.</text>
</comment>
<feature type="domain" description="Peptidase M24" evidence="8">
    <location>
        <begin position="13"/>
        <end position="241"/>
    </location>
</feature>
<evidence type="ECO:0000256" key="7">
    <source>
        <dbReference type="RuleBase" id="RU003653"/>
    </source>
</evidence>
<dbReference type="PANTHER" id="PTHR43330">
    <property type="entry name" value="METHIONINE AMINOPEPTIDASE"/>
    <property type="match status" value="1"/>
</dbReference>
<feature type="binding site" evidence="6">
    <location>
        <position position="95"/>
    </location>
    <ligand>
        <name>a divalent metal cation</name>
        <dbReference type="ChEBI" id="CHEBI:60240"/>
        <label>1</label>
    </ligand>
</feature>
<dbReference type="HAMAP" id="MF_01974">
    <property type="entry name" value="MetAP_1"/>
    <property type="match status" value="1"/>
</dbReference>
<dbReference type="GO" id="GO:0046872">
    <property type="term" value="F:metal ion binding"/>
    <property type="evidence" value="ECO:0007669"/>
    <property type="project" value="UniProtKB-UniRule"/>
</dbReference>
<dbReference type="GO" id="GO:0005829">
    <property type="term" value="C:cytosol"/>
    <property type="evidence" value="ECO:0007669"/>
    <property type="project" value="TreeGrafter"/>
</dbReference>
<keyword evidence="10" id="KW-1185">Reference proteome</keyword>
<evidence type="ECO:0000313" key="10">
    <source>
        <dbReference type="Proteomes" id="UP000000263"/>
    </source>
</evidence>
<dbReference type="EC" id="3.4.11.18" evidence="6 7"/>
<dbReference type="InterPro" id="IPR036005">
    <property type="entry name" value="Creatinase/aminopeptidase-like"/>
</dbReference>
<dbReference type="NCBIfam" id="TIGR00500">
    <property type="entry name" value="met_pdase_I"/>
    <property type="match status" value="1"/>
</dbReference>
<comment type="function">
    <text evidence="1 6">Removes the N-terminal methionine from nascent proteins. The N-terminal methionine is often cleaved when the second residue in the primary sequence is small and uncharged (Met-Ala-, Cys, Gly, Pro, Ser, Thr, or Val). Requires deformylation of the N(alpha)-formylated initiator methionine before it can be hydrolyzed.</text>
</comment>
<dbReference type="GO" id="GO:0070006">
    <property type="term" value="F:metalloaminopeptidase activity"/>
    <property type="evidence" value="ECO:0007669"/>
    <property type="project" value="UniProtKB-UniRule"/>
</dbReference>
<sequence length="250" mass="27196">MSVVLHTRQQIALMRAAGRLVAETFEVLREHVRPGVTTRELDRIAEQFVRKHGAIPAYKGYRGFPATICVAINNVVCHGIPGNERLKEGDIIGIDIGVRLNGWYGDACITVPVGTISPEAQRLLDVTEEAMWRGIRAARGGARLGDIGAAIQTYVEANGFSVVREWTGHGVGQLLHEEPTVLHYGKPGTGMRLRPGMTFTIEPMVNAGRPEAVLDKTDGWTVRTADGSLSAQFEHTIAITEGEPEVLTLP</sequence>
<evidence type="ECO:0000256" key="3">
    <source>
        <dbReference type="ARBA" id="ARBA00022670"/>
    </source>
</evidence>
<dbReference type="MEROPS" id="M24.001"/>
<name>A7NI85_ROSCS</name>
<feature type="binding site" evidence="6">
    <location>
        <position position="106"/>
    </location>
    <ligand>
        <name>a divalent metal cation</name>
        <dbReference type="ChEBI" id="CHEBI:60240"/>
        <label>2</label>
        <note>catalytic</note>
    </ligand>
</feature>
<dbReference type="Proteomes" id="UP000000263">
    <property type="component" value="Chromosome"/>
</dbReference>
<evidence type="ECO:0000256" key="4">
    <source>
        <dbReference type="ARBA" id="ARBA00022723"/>
    </source>
</evidence>
<dbReference type="AlphaFoldDB" id="A7NI85"/>
<feature type="binding site" evidence="6">
    <location>
        <position position="78"/>
    </location>
    <ligand>
        <name>substrate</name>
    </ligand>
</feature>
<comment type="cofactor">
    <cofactor evidence="6">
        <name>Co(2+)</name>
        <dbReference type="ChEBI" id="CHEBI:48828"/>
    </cofactor>
    <cofactor evidence="6">
        <name>Zn(2+)</name>
        <dbReference type="ChEBI" id="CHEBI:29105"/>
    </cofactor>
    <cofactor evidence="6">
        <name>Mn(2+)</name>
        <dbReference type="ChEBI" id="CHEBI:29035"/>
    </cofactor>
    <cofactor evidence="6">
        <name>Fe(2+)</name>
        <dbReference type="ChEBI" id="CHEBI:29033"/>
    </cofactor>
    <text evidence="6">Binds 2 divalent metal cations per subunit. Has a high-affinity and a low affinity metal-binding site. The true nature of the physiological cofactor is under debate. The enzyme is active with cobalt, zinc, manganese or divalent iron ions. Most likely, methionine aminopeptidases function as mononuclear Fe(2+)-metalloproteases under physiological conditions, and the catalytically relevant metal-binding site has been assigned to the histidine-containing high-affinity site.</text>
</comment>
<dbReference type="PANTHER" id="PTHR43330:SF27">
    <property type="entry name" value="METHIONINE AMINOPEPTIDASE"/>
    <property type="match status" value="1"/>
</dbReference>
<accession>A7NI85</accession>
<comment type="subunit">
    <text evidence="6">Monomer.</text>
</comment>
<dbReference type="InterPro" id="IPR000994">
    <property type="entry name" value="Pept_M24"/>
</dbReference>
<dbReference type="SUPFAM" id="SSF55920">
    <property type="entry name" value="Creatinase/aminopeptidase"/>
    <property type="match status" value="1"/>
</dbReference>
<feature type="binding site" evidence="6">
    <location>
        <position position="202"/>
    </location>
    <ligand>
        <name>a divalent metal cation</name>
        <dbReference type="ChEBI" id="CHEBI:60240"/>
        <label>2</label>
        <note>catalytic</note>
    </ligand>
</feature>
<organism evidence="9 10">
    <name type="scientific">Roseiflexus castenholzii (strain DSM 13941 / HLO8)</name>
    <dbReference type="NCBI Taxonomy" id="383372"/>
    <lineage>
        <taxon>Bacteria</taxon>
        <taxon>Bacillati</taxon>
        <taxon>Chloroflexota</taxon>
        <taxon>Chloroflexia</taxon>
        <taxon>Chloroflexales</taxon>
        <taxon>Roseiflexineae</taxon>
        <taxon>Roseiflexaceae</taxon>
        <taxon>Roseiflexus</taxon>
    </lineage>
</organism>
<keyword evidence="2 6" id="KW-0031">Aminopeptidase</keyword>
<dbReference type="Pfam" id="PF00557">
    <property type="entry name" value="Peptidase_M24"/>
    <property type="match status" value="1"/>
</dbReference>
<comment type="catalytic activity">
    <reaction evidence="6 7">
        <text>Release of N-terminal amino acids, preferentially methionine, from peptides and arylamides.</text>
        <dbReference type="EC" id="3.4.11.18"/>
    </reaction>
</comment>
<dbReference type="eggNOG" id="COG0024">
    <property type="taxonomic scope" value="Bacteria"/>
</dbReference>
<dbReference type="InterPro" id="IPR002467">
    <property type="entry name" value="Pept_M24A_MAP1"/>
</dbReference>
<keyword evidence="4 6" id="KW-0479">Metal-binding</keyword>
<feature type="binding site" evidence="6">
    <location>
        <position position="234"/>
    </location>
    <ligand>
        <name>a divalent metal cation</name>
        <dbReference type="ChEBI" id="CHEBI:60240"/>
        <label>1</label>
    </ligand>
</feature>
<proteinExistence type="inferred from homology"/>
<evidence type="ECO:0000259" key="8">
    <source>
        <dbReference type="Pfam" id="PF00557"/>
    </source>
</evidence>
<keyword evidence="3 6" id="KW-0645">Protease</keyword>